<dbReference type="PANTHER" id="PTHR37166:SF1">
    <property type="entry name" value="PROTEIN FLAG"/>
    <property type="match status" value="1"/>
</dbReference>
<evidence type="ECO:0000313" key="2">
    <source>
        <dbReference type="Proteomes" id="UP000638986"/>
    </source>
</evidence>
<sequence>MDINVNLNMAYIHSGVSPKADMLTADGARLPTSQPAKDDKVKPEIQDVKEAVESIQHFIESVQRNLEFSIDESTDQVVVKVINKASGELIRQMPSEEALQLAQRMKEDNPVLFQAKA</sequence>
<name>A0ABS0MZ15_PSELU</name>
<proteinExistence type="predicted"/>
<keyword evidence="1" id="KW-0282">Flagellum</keyword>
<keyword evidence="1" id="KW-0966">Cell projection</keyword>
<dbReference type="InterPro" id="IPR005186">
    <property type="entry name" value="FlaG"/>
</dbReference>
<organism evidence="1 2">
    <name type="scientific">Pseudomonas luteola</name>
    <dbReference type="NCBI Taxonomy" id="47886"/>
    <lineage>
        <taxon>Bacteria</taxon>
        <taxon>Pseudomonadati</taxon>
        <taxon>Pseudomonadota</taxon>
        <taxon>Gammaproteobacteria</taxon>
        <taxon>Pseudomonadales</taxon>
        <taxon>Pseudomonadaceae</taxon>
        <taxon>Pseudomonas</taxon>
    </lineage>
</organism>
<dbReference type="SUPFAM" id="SSF160214">
    <property type="entry name" value="FlaG-like"/>
    <property type="match status" value="1"/>
</dbReference>
<reference evidence="1 2" key="1">
    <citation type="submission" date="2020-11" db="EMBL/GenBank/DDBJ databases">
        <title>Enhanced detection system for hospital associated transmission using whole genome sequencing surveillance.</title>
        <authorList>
            <person name="Harrison L.H."/>
            <person name="Van Tyne D."/>
            <person name="Marsh J.W."/>
            <person name="Griffith M.P."/>
            <person name="Snyder D.J."/>
            <person name="Cooper V.S."/>
            <person name="Mustapha M."/>
        </authorList>
    </citation>
    <scope>NUCLEOTIDE SEQUENCE [LARGE SCALE GENOMIC DNA]</scope>
    <source>
        <strain evidence="1 2">PSB00013</strain>
    </source>
</reference>
<dbReference type="Pfam" id="PF03646">
    <property type="entry name" value="FlaG"/>
    <property type="match status" value="1"/>
</dbReference>
<dbReference type="PANTHER" id="PTHR37166">
    <property type="entry name" value="PROTEIN FLAG"/>
    <property type="match status" value="1"/>
</dbReference>
<dbReference type="Proteomes" id="UP000638986">
    <property type="component" value="Unassembled WGS sequence"/>
</dbReference>
<accession>A0ABS0MZ15</accession>
<dbReference type="EMBL" id="JADTXM010000041">
    <property type="protein sequence ID" value="MBH3441951.1"/>
    <property type="molecule type" value="Genomic_DNA"/>
</dbReference>
<dbReference type="Gene3D" id="3.30.160.170">
    <property type="entry name" value="FlaG-like"/>
    <property type="match status" value="1"/>
</dbReference>
<gene>
    <name evidence="1" type="ORF">I5Q09_25125</name>
</gene>
<dbReference type="RefSeq" id="WP_150347654.1">
    <property type="nucleotide sequence ID" value="NZ_CP044086.1"/>
</dbReference>
<dbReference type="InterPro" id="IPR035924">
    <property type="entry name" value="FlaG-like_sf"/>
</dbReference>
<evidence type="ECO:0000313" key="1">
    <source>
        <dbReference type="EMBL" id="MBH3441951.1"/>
    </source>
</evidence>
<comment type="caution">
    <text evidence="1">The sequence shown here is derived from an EMBL/GenBank/DDBJ whole genome shotgun (WGS) entry which is preliminary data.</text>
</comment>
<protein>
    <submittedName>
        <fullName evidence="1">Flagellar protein FlaG</fullName>
    </submittedName>
</protein>
<keyword evidence="1" id="KW-0969">Cilium</keyword>